<evidence type="ECO:0000313" key="1">
    <source>
        <dbReference type="EMBL" id="JAV34875.1"/>
    </source>
</evidence>
<accession>A0A1Q3G4Z9</accession>
<name>A0A1Q3G4Z9_CULTA</name>
<protein>
    <submittedName>
        <fullName evidence="1">Uncharacterized protein</fullName>
    </submittedName>
</protein>
<proteinExistence type="predicted"/>
<dbReference type="EMBL" id="GFDL01000170">
    <property type="protein sequence ID" value="JAV34875.1"/>
    <property type="molecule type" value="Transcribed_RNA"/>
</dbReference>
<organism evidence="1">
    <name type="scientific">Culex tarsalis</name>
    <name type="common">Encephalitis mosquito</name>
    <dbReference type="NCBI Taxonomy" id="7177"/>
    <lineage>
        <taxon>Eukaryota</taxon>
        <taxon>Metazoa</taxon>
        <taxon>Ecdysozoa</taxon>
        <taxon>Arthropoda</taxon>
        <taxon>Hexapoda</taxon>
        <taxon>Insecta</taxon>
        <taxon>Pterygota</taxon>
        <taxon>Neoptera</taxon>
        <taxon>Endopterygota</taxon>
        <taxon>Diptera</taxon>
        <taxon>Nematocera</taxon>
        <taxon>Culicoidea</taxon>
        <taxon>Culicidae</taxon>
        <taxon>Culicinae</taxon>
        <taxon>Culicini</taxon>
        <taxon>Culex</taxon>
        <taxon>Culex</taxon>
    </lineage>
</organism>
<dbReference type="AlphaFoldDB" id="A0A1Q3G4Z9"/>
<sequence length="72" mass="7170">MTSPKISAENKATPAATAAVTATEVSNGAVAAGTSAQVATATGDATPNDGPAGLFSWLKIFRFANLMIKQGC</sequence>
<reference evidence="1" key="1">
    <citation type="submission" date="2017-01" db="EMBL/GenBank/DDBJ databases">
        <title>A deep insight into the sialotranscriptome of adult male and female Cluex tarsalis mosquitoes.</title>
        <authorList>
            <person name="Ribeiro J.M."/>
            <person name="Moreira F."/>
            <person name="Bernard K.A."/>
            <person name="Calvo E."/>
        </authorList>
    </citation>
    <scope>NUCLEOTIDE SEQUENCE</scope>
    <source>
        <strain evidence="1">Kern County</strain>
        <tissue evidence="1">Salivary glands</tissue>
    </source>
</reference>